<name>A0A4S4EWV2_CAMSN</name>
<dbReference type="GO" id="GO:0051607">
    <property type="term" value="P:defense response to virus"/>
    <property type="evidence" value="ECO:0007669"/>
    <property type="project" value="UniProtKB-ARBA"/>
</dbReference>
<feature type="domain" description="Disease resistance N-terminal" evidence="8">
    <location>
        <begin position="5"/>
        <end position="96"/>
    </location>
</feature>
<evidence type="ECO:0000259" key="7">
    <source>
        <dbReference type="Pfam" id="PF00931"/>
    </source>
</evidence>
<evidence type="ECO:0000259" key="8">
    <source>
        <dbReference type="Pfam" id="PF18052"/>
    </source>
</evidence>
<evidence type="ECO:0000256" key="4">
    <source>
        <dbReference type="ARBA" id="ARBA00022741"/>
    </source>
</evidence>
<sequence length="1179" mass="134457">MEVPVVSFIVNRLGLLLTEEAKFLKGVSGHVEQIRVELKRMQCFLQDVDYAIQTDLVDARVNNWVAEIRKLAYETEDILETFVIQVTSKRNKKGFRNTLKRFAGIFDEWLDIHRVGSEIGAIKNKIADLTASLHTYGLKSIGDGVRSSTIEKQQELRQSYQHVVEEDFVGFEEDLNMVVKHLVQVNDYTPSRVVSICGMGGLGKTTLAKKVYHHKDIQSHFQGLAWVCISQQYQTRDILQEIFINLVPERKEDVVRMANKELFEQLYKIQQSKKCLVVLDDIWSIEAWKSLKPAFPNGNTGSKILLTTRNKTLPSQIDPYHIFHEPSCLNDEESWDLLQKKSLLRRDGRDSGVLDTNMEAIGRKMVMLCAGLPLAIIVLGGLLATKHTLREWEVVYQNVLSHKWSDDPIQHDNGVSTVLALSYHDLPYQLKPCFLYFGHFLEDYEVDAERLYHLWIADGIIVDDDRVGDETIMDVGKRYLGALAQRCMVQVQVDEYTQRINYCRIHDLMLELCLSKAKMNDFLGIIHLQRETDLANCFSTTTSTTTAPKIRKLAIHLNRNVERVVLPELEKTKHLRSILFCNSGSVNEESLIELNAHLKYFKLLRNLDLEGFKFDEKSVESIGNLISLRYLRFGGCLIPKWHSSICKLKHLQTLDLQFCKFNSGEVIVIHGMEQLRHLYIPSNLNLNFKFKFDGLSNLETLGGFNTGSCDVNDLCKLINLRQLEDATFWKMHNQDLAAFINYLSIGADHLRQTSVLVEFCKKEEELTLLKQLLGCHHLYRLSIDGIIPELPEYCKGFSPNLIKLTLVGCNLEEDPMPTLERLPNLQFLLLGGSFVGDKMVCSANGFPQLKTLYLSHLTHLKEWEVEKGAMPNLSVLAIYFCRGLEMVPEGLRFIATLQQFTITDGSENFNNKLRRVNGEEGEDFYKSIGRRLRRRMGMEDENIGKVELEFAALFQLSVRFFPNGCEFLPQSKRASYSQMLPKDINALKSKTGPILGSPRMVLAPTDQIGSASSGTSAGVFALYNETNRKDTYGYWYGYADTAKPQQQKKTKKRIQGRVWWALEASKGANWYLQTQISSTLKSSLTFSALGNAVTLKKLIRKGIPPVLRPKVWFSLSGAAKKKSTVPETYYNDLTKAVEGKVTPATLQIDHVSYCLRCYIDCLWHFLDLIVMASLLLHCE</sequence>
<dbReference type="InterPro" id="IPR032675">
    <property type="entry name" value="LRR_dom_sf"/>
</dbReference>
<dbReference type="PANTHER" id="PTHR23155:SF1185">
    <property type="entry name" value="DISEASE RESISTANCE RPP8-LIKE PROTEIN 3-RELATED"/>
    <property type="match status" value="1"/>
</dbReference>
<accession>A0A4S4EWV2</accession>
<dbReference type="Pfam" id="PF18052">
    <property type="entry name" value="Rx_N"/>
    <property type="match status" value="1"/>
</dbReference>
<dbReference type="InterPro" id="IPR041118">
    <property type="entry name" value="Rx_N"/>
</dbReference>
<dbReference type="Gene3D" id="3.80.10.10">
    <property type="entry name" value="Ribonuclease Inhibitor"/>
    <property type="match status" value="1"/>
</dbReference>
<dbReference type="Pfam" id="PF23559">
    <property type="entry name" value="WHD_DRP"/>
    <property type="match status" value="1"/>
</dbReference>
<evidence type="ECO:0000259" key="9">
    <source>
        <dbReference type="Pfam" id="PF23559"/>
    </source>
</evidence>
<keyword evidence="5" id="KW-0611">Plant defense</keyword>
<dbReference type="Proteomes" id="UP000306102">
    <property type="component" value="Unassembled WGS sequence"/>
</dbReference>
<feature type="domain" description="Disease resistance R13L4/SHOC-2-like LRR" evidence="10">
    <location>
        <begin position="592"/>
        <end position="883"/>
    </location>
</feature>
<dbReference type="Gene3D" id="1.10.10.750">
    <property type="entry name" value="Ypt/Rab-GAP domain of gyp1p, domain 1"/>
    <property type="match status" value="1"/>
</dbReference>
<dbReference type="InterPro" id="IPR035969">
    <property type="entry name" value="Rab-GAP_TBC_sf"/>
</dbReference>
<evidence type="ECO:0008006" key="13">
    <source>
        <dbReference type="Google" id="ProtNLM"/>
    </source>
</evidence>
<dbReference type="InterPro" id="IPR036388">
    <property type="entry name" value="WH-like_DNA-bd_sf"/>
</dbReference>
<dbReference type="GO" id="GO:0005524">
    <property type="term" value="F:ATP binding"/>
    <property type="evidence" value="ECO:0007669"/>
    <property type="project" value="UniProtKB-KW"/>
</dbReference>
<evidence type="ECO:0000256" key="2">
    <source>
        <dbReference type="ARBA" id="ARBA00022614"/>
    </source>
</evidence>
<feature type="domain" description="Disease resistance protein winged helix" evidence="9">
    <location>
        <begin position="440"/>
        <end position="512"/>
    </location>
</feature>
<dbReference type="Gene3D" id="3.40.50.300">
    <property type="entry name" value="P-loop containing nucleotide triphosphate hydrolases"/>
    <property type="match status" value="1"/>
</dbReference>
<dbReference type="InterPro" id="IPR055414">
    <property type="entry name" value="LRR_R13L4/SHOC2-like"/>
</dbReference>
<dbReference type="CDD" id="cd14798">
    <property type="entry name" value="RX-CC_like"/>
    <property type="match status" value="1"/>
</dbReference>
<dbReference type="SUPFAM" id="SSF47923">
    <property type="entry name" value="Ypt/Rab-GAP domain of gyp1p"/>
    <property type="match status" value="1"/>
</dbReference>
<dbReference type="InterPro" id="IPR038005">
    <property type="entry name" value="RX-like_CC"/>
</dbReference>
<organism evidence="11 12">
    <name type="scientific">Camellia sinensis var. sinensis</name>
    <name type="common">China tea</name>
    <dbReference type="NCBI Taxonomy" id="542762"/>
    <lineage>
        <taxon>Eukaryota</taxon>
        <taxon>Viridiplantae</taxon>
        <taxon>Streptophyta</taxon>
        <taxon>Embryophyta</taxon>
        <taxon>Tracheophyta</taxon>
        <taxon>Spermatophyta</taxon>
        <taxon>Magnoliopsida</taxon>
        <taxon>eudicotyledons</taxon>
        <taxon>Gunneridae</taxon>
        <taxon>Pentapetalae</taxon>
        <taxon>asterids</taxon>
        <taxon>Ericales</taxon>
        <taxon>Theaceae</taxon>
        <taxon>Camellia</taxon>
    </lineage>
</organism>
<dbReference type="SUPFAM" id="SSF52540">
    <property type="entry name" value="P-loop containing nucleoside triphosphate hydrolases"/>
    <property type="match status" value="1"/>
</dbReference>
<dbReference type="PANTHER" id="PTHR23155">
    <property type="entry name" value="DISEASE RESISTANCE PROTEIN RP"/>
    <property type="match status" value="1"/>
</dbReference>
<evidence type="ECO:0000256" key="5">
    <source>
        <dbReference type="ARBA" id="ARBA00022821"/>
    </source>
</evidence>
<dbReference type="InterPro" id="IPR027417">
    <property type="entry name" value="P-loop_NTPase"/>
</dbReference>
<dbReference type="SUPFAM" id="SSF52058">
    <property type="entry name" value="L domain-like"/>
    <property type="match status" value="1"/>
</dbReference>
<dbReference type="InterPro" id="IPR002182">
    <property type="entry name" value="NB-ARC"/>
</dbReference>
<keyword evidence="3" id="KW-0677">Repeat</keyword>
<feature type="domain" description="NB-ARC" evidence="7">
    <location>
        <begin position="172"/>
        <end position="343"/>
    </location>
</feature>
<dbReference type="FunFam" id="1.10.8.430:FF:000003">
    <property type="entry name" value="Probable disease resistance protein At5g66910"/>
    <property type="match status" value="1"/>
</dbReference>
<dbReference type="InterPro" id="IPR058922">
    <property type="entry name" value="WHD_DRP"/>
</dbReference>
<evidence type="ECO:0000256" key="3">
    <source>
        <dbReference type="ARBA" id="ARBA00022737"/>
    </source>
</evidence>
<keyword evidence="4" id="KW-0547">Nucleotide-binding</keyword>
<comment type="caution">
    <text evidence="11">The sequence shown here is derived from an EMBL/GenBank/DDBJ whole genome shotgun (WGS) entry which is preliminary data.</text>
</comment>
<dbReference type="Gene3D" id="1.20.5.4130">
    <property type="match status" value="1"/>
</dbReference>
<dbReference type="FunFam" id="3.40.50.300:FF:001091">
    <property type="entry name" value="Probable disease resistance protein At1g61300"/>
    <property type="match status" value="1"/>
</dbReference>
<dbReference type="GO" id="GO:0098542">
    <property type="term" value="P:defense response to other organism"/>
    <property type="evidence" value="ECO:0007669"/>
    <property type="project" value="TreeGrafter"/>
</dbReference>
<reference evidence="11 12" key="1">
    <citation type="journal article" date="2018" name="Proc. Natl. Acad. Sci. U.S.A.">
        <title>Draft genome sequence of Camellia sinensis var. sinensis provides insights into the evolution of the tea genome and tea quality.</title>
        <authorList>
            <person name="Wei C."/>
            <person name="Yang H."/>
            <person name="Wang S."/>
            <person name="Zhao J."/>
            <person name="Liu C."/>
            <person name="Gao L."/>
            <person name="Xia E."/>
            <person name="Lu Y."/>
            <person name="Tai Y."/>
            <person name="She G."/>
            <person name="Sun J."/>
            <person name="Cao H."/>
            <person name="Tong W."/>
            <person name="Gao Q."/>
            <person name="Li Y."/>
            <person name="Deng W."/>
            <person name="Jiang X."/>
            <person name="Wang W."/>
            <person name="Chen Q."/>
            <person name="Zhang S."/>
            <person name="Li H."/>
            <person name="Wu J."/>
            <person name="Wang P."/>
            <person name="Li P."/>
            <person name="Shi C."/>
            <person name="Zheng F."/>
            <person name="Jian J."/>
            <person name="Huang B."/>
            <person name="Shan D."/>
            <person name="Shi M."/>
            <person name="Fang C."/>
            <person name="Yue Y."/>
            <person name="Li F."/>
            <person name="Li D."/>
            <person name="Wei S."/>
            <person name="Han B."/>
            <person name="Jiang C."/>
            <person name="Yin Y."/>
            <person name="Xia T."/>
            <person name="Zhang Z."/>
            <person name="Bennetzen J.L."/>
            <person name="Zhao S."/>
            <person name="Wan X."/>
        </authorList>
    </citation>
    <scope>NUCLEOTIDE SEQUENCE [LARGE SCALE GENOMIC DNA]</scope>
    <source>
        <strain evidence="12">cv. Shuchazao</strain>
        <tissue evidence="11">Leaf</tissue>
    </source>
</reference>
<proteinExistence type="inferred from homology"/>
<keyword evidence="2" id="KW-0433">Leucine-rich repeat</keyword>
<dbReference type="Pfam" id="PF23598">
    <property type="entry name" value="LRR_14"/>
    <property type="match status" value="1"/>
</dbReference>
<keyword evidence="6" id="KW-0067">ATP-binding</keyword>
<dbReference type="InterPro" id="IPR044974">
    <property type="entry name" value="Disease_R_plants"/>
</dbReference>
<dbReference type="EMBL" id="SDRB02001612">
    <property type="protein sequence ID" value="THG21034.1"/>
    <property type="molecule type" value="Genomic_DNA"/>
</dbReference>
<evidence type="ECO:0000313" key="12">
    <source>
        <dbReference type="Proteomes" id="UP000306102"/>
    </source>
</evidence>
<dbReference type="Pfam" id="PF00931">
    <property type="entry name" value="NB-ARC"/>
    <property type="match status" value="1"/>
</dbReference>
<keyword evidence="12" id="KW-1185">Reference proteome</keyword>
<comment type="similarity">
    <text evidence="1">Belongs to the disease resistance NB-LRR family.</text>
</comment>
<evidence type="ECO:0000259" key="10">
    <source>
        <dbReference type="Pfam" id="PF23598"/>
    </source>
</evidence>
<dbReference type="FunFam" id="1.10.10.750:FF:000011">
    <property type="entry name" value="TBC1 domain family member 2B-like"/>
    <property type="match status" value="1"/>
</dbReference>
<dbReference type="AlphaFoldDB" id="A0A4S4EWV2"/>
<dbReference type="Gene3D" id="1.10.8.430">
    <property type="entry name" value="Helical domain of apoptotic protease-activating factors"/>
    <property type="match status" value="1"/>
</dbReference>
<dbReference type="PRINTS" id="PR00364">
    <property type="entry name" value="DISEASERSIST"/>
</dbReference>
<dbReference type="FunFam" id="1.10.10.10:FF:000322">
    <property type="entry name" value="Probable disease resistance protein At1g63360"/>
    <property type="match status" value="1"/>
</dbReference>
<evidence type="ECO:0000256" key="6">
    <source>
        <dbReference type="ARBA" id="ARBA00022840"/>
    </source>
</evidence>
<dbReference type="GO" id="GO:0043531">
    <property type="term" value="F:ADP binding"/>
    <property type="evidence" value="ECO:0007669"/>
    <property type="project" value="InterPro"/>
</dbReference>
<evidence type="ECO:0000256" key="1">
    <source>
        <dbReference type="ARBA" id="ARBA00008894"/>
    </source>
</evidence>
<dbReference type="Gene3D" id="1.10.10.10">
    <property type="entry name" value="Winged helix-like DNA-binding domain superfamily/Winged helix DNA-binding domain"/>
    <property type="match status" value="1"/>
</dbReference>
<gene>
    <name evidence="11" type="ORF">TEA_020519</name>
</gene>
<dbReference type="InterPro" id="IPR042197">
    <property type="entry name" value="Apaf_helical"/>
</dbReference>
<protein>
    <recommendedName>
        <fullName evidence="13">AAA+ ATPase domain-containing protein</fullName>
    </recommendedName>
</protein>
<evidence type="ECO:0000313" key="11">
    <source>
        <dbReference type="EMBL" id="THG21034.1"/>
    </source>
</evidence>